<reference evidence="1" key="1">
    <citation type="journal article" date="2020" name="Stud. Mycol.">
        <title>101 Dothideomycetes genomes: a test case for predicting lifestyles and emergence of pathogens.</title>
        <authorList>
            <person name="Haridas S."/>
            <person name="Albert R."/>
            <person name="Binder M."/>
            <person name="Bloem J."/>
            <person name="Labutti K."/>
            <person name="Salamov A."/>
            <person name="Andreopoulos B."/>
            <person name="Baker S."/>
            <person name="Barry K."/>
            <person name="Bills G."/>
            <person name="Bluhm B."/>
            <person name="Cannon C."/>
            <person name="Castanera R."/>
            <person name="Culley D."/>
            <person name="Daum C."/>
            <person name="Ezra D."/>
            <person name="Gonzalez J."/>
            <person name="Henrissat B."/>
            <person name="Kuo A."/>
            <person name="Liang C."/>
            <person name="Lipzen A."/>
            <person name="Lutzoni F."/>
            <person name="Magnuson J."/>
            <person name="Mondo S."/>
            <person name="Nolan M."/>
            <person name="Ohm R."/>
            <person name="Pangilinan J."/>
            <person name="Park H.-J."/>
            <person name="Ramirez L."/>
            <person name="Alfaro M."/>
            <person name="Sun H."/>
            <person name="Tritt A."/>
            <person name="Yoshinaga Y."/>
            <person name="Zwiers L.-H."/>
            <person name="Turgeon B."/>
            <person name="Goodwin S."/>
            <person name="Spatafora J."/>
            <person name="Crous P."/>
            <person name="Grigoriev I."/>
        </authorList>
    </citation>
    <scope>NUCLEOTIDE SEQUENCE</scope>
    <source>
        <strain evidence="1">CBS 279.74</strain>
    </source>
</reference>
<gene>
    <name evidence="1" type="ORF">K504DRAFT_63371</name>
</gene>
<keyword evidence="2" id="KW-1185">Reference proteome</keyword>
<evidence type="ECO:0000313" key="2">
    <source>
        <dbReference type="Proteomes" id="UP000799428"/>
    </source>
</evidence>
<name>A0A6G1K2F6_9PLEO</name>
<proteinExistence type="predicted"/>
<dbReference type="AlphaFoldDB" id="A0A6G1K2F6"/>
<sequence>MQMQSSVSVVRIFRLRRRAASTTLYSVCTYTHTHTYTLFCLVLGIALQEFVCSG</sequence>
<dbReference type="Proteomes" id="UP000799428">
    <property type="component" value="Unassembled WGS sequence"/>
</dbReference>
<dbReference type="EMBL" id="MU005775">
    <property type="protein sequence ID" value="KAF2706705.1"/>
    <property type="molecule type" value="Genomic_DNA"/>
</dbReference>
<accession>A0A6G1K2F6</accession>
<protein>
    <submittedName>
        <fullName evidence="1">Uncharacterized protein</fullName>
    </submittedName>
</protein>
<organism evidence="1 2">
    <name type="scientific">Pleomassaria siparia CBS 279.74</name>
    <dbReference type="NCBI Taxonomy" id="1314801"/>
    <lineage>
        <taxon>Eukaryota</taxon>
        <taxon>Fungi</taxon>
        <taxon>Dikarya</taxon>
        <taxon>Ascomycota</taxon>
        <taxon>Pezizomycotina</taxon>
        <taxon>Dothideomycetes</taxon>
        <taxon>Pleosporomycetidae</taxon>
        <taxon>Pleosporales</taxon>
        <taxon>Pleomassariaceae</taxon>
        <taxon>Pleomassaria</taxon>
    </lineage>
</organism>
<evidence type="ECO:0000313" key="1">
    <source>
        <dbReference type="EMBL" id="KAF2706705.1"/>
    </source>
</evidence>